<dbReference type="EMBL" id="DVLU01000048">
    <property type="protein sequence ID" value="HIT85259.1"/>
    <property type="molecule type" value="Genomic_DNA"/>
</dbReference>
<dbReference type="AlphaFoldDB" id="A0A9D1KPX0"/>
<reference evidence="1" key="1">
    <citation type="submission" date="2020-10" db="EMBL/GenBank/DDBJ databases">
        <authorList>
            <person name="Gilroy R."/>
        </authorList>
    </citation>
    <scope>NUCLEOTIDE SEQUENCE</scope>
    <source>
        <strain evidence="1">CHK181-108</strain>
    </source>
</reference>
<organism evidence="1 2">
    <name type="scientific">Candidatus Ornithomonoglobus intestinigallinarum</name>
    <dbReference type="NCBI Taxonomy" id="2840894"/>
    <lineage>
        <taxon>Bacteria</taxon>
        <taxon>Bacillati</taxon>
        <taxon>Bacillota</taxon>
        <taxon>Clostridia</taxon>
        <taxon>Candidatus Ornithomonoglobus</taxon>
    </lineage>
</organism>
<reference evidence="1" key="2">
    <citation type="journal article" date="2021" name="PeerJ">
        <title>Extensive microbial diversity within the chicken gut microbiome revealed by metagenomics and culture.</title>
        <authorList>
            <person name="Gilroy R."/>
            <person name="Ravi A."/>
            <person name="Getino M."/>
            <person name="Pursley I."/>
            <person name="Horton D.L."/>
            <person name="Alikhan N.F."/>
            <person name="Baker D."/>
            <person name="Gharbi K."/>
            <person name="Hall N."/>
            <person name="Watson M."/>
            <person name="Adriaenssens E.M."/>
            <person name="Foster-Nyarko E."/>
            <person name="Jarju S."/>
            <person name="Secka A."/>
            <person name="Antonio M."/>
            <person name="Oren A."/>
            <person name="Chaudhuri R.R."/>
            <person name="La Ragione R."/>
            <person name="Hildebrand F."/>
            <person name="Pallen M.J."/>
        </authorList>
    </citation>
    <scope>NUCLEOTIDE SEQUENCE</scope>
    <source>
        <strain evidence="1">CHK181-108</strain>
    </source>
</reference>
<gene>
    <name evidence="1" type="ORF">IAA60_05045</name>
</gene>
<sequence length="127" mass="14759">MLDINQITLAVREIENAVLSPVIYMSETEYGVEFICFCFAEVTDDELFELGERLTRELNVTAEVVDILEFTIADRLDIISNTQLVYCEDPMIEQMLAMSVVEESRQEREKVRSMIKRKNESGSYYLQ</sequence>
<proteinExistence type="predicted"/>
<accession>A0A9D1KPX0</accession>
<evidence type="ECO:0000313" key="2">
    <source>
        <dbReference type="Proteomes" id="UP000824165"/>
    </source>
</evidence>
<protein>
    <submittedName>
        <fullName evidence="1">Uncharacterized protein</fullName>
    </submittedName>
</protein>
<name>A0A9D1KPX0_9FIRM</name>
<evidence type="ECO:0000313" key="1">
    <source>
        <dbReference type="EMBL" id="HIT85259.1"/>
    </source>
</evidence>
<dbReference type="Proteomes" id="UP000824165">
    <property type="component" value="Unassembled WGS sequence"/>
</dbReference>
<comment type="caution">
    <text evidence="1">The sequence shown here is derived from an EMBL/GenBank/DDBJ whole genome shotgun (WGS) entry which is preliminary data.</text>
</comment>